<sequence length="320" mass="36969">MNGMIDNYIQIFEQLHNEMKWKVSDKKILMMIASLYSMNKKDFQYEHFFKIADEIKKRAGYFSYMRSESRYTAAAILDVNYGDPESKVSSLFELYENMIKEKFNRGIFSYVAASVLLKIAGDRDYHSLIVKAKEIYNAMKKEHPFLTSAEDYPLAVLLASEFSDDVTQRTEYYYEQLNQNGFYKGNNLQFLSHILSLNNEEVEGALLSRTIHVFDSFKEKGLKQKATYYPVMGMLALLPEEELNMEDIKDVYERFNQEKHFKWQKDINLILAVSFFVKDKLKQPNLAETSLYTTIETILQAQQAAMAGSVAAAAAASSNN</sequence>
<keyword evidence="2" id="KW-1185">Reference proteome</keyword>
<dbReference type="Proteomes" id="UP000681414">
    <property type="component" value="Unassembled WGS sequence"/>
</dbReference>
<dbReference type="EMBL" id="JAGYPG010000001">
    <property type="protein sequence ID" value="MBS4193588.1"/>
    <property type="molecule type" value="Genomic_DNA"/>
</dbReference>
<reference evidence="1 2" key="1">
    <citation type="submission" date="2021-05" db="EMBL/GenBank/DDBJ databases">
        <title>Novel Bacillus species.</title>
        <authorList>
            <person name="Liu G."/>
        </authorList>
    </citation>
    <scope>NUCLEOTIDE SEQUENCE [LARGE SCALE GENOMIC DNA]</scope>
    <source>
        <strain evidence="2">FJAT-49780</strain>
    </source>
</reference>
<proteinExistence type="predicted"/>
<comment type="caution">
    <text evidence="1">The sequence shown here is derived from an EMBL/GenBank/DDBJ whole genome shotgun (WGS) entry which is preliminary data.</text>
</comment>
<name>A0A942TBF6_9BACI</name>
<dbReference type="InterPro" id="IPR025062">
    <property type="entry name" value="DUF4003"/>
</dbReference>
<accession>A0A942TBF6</accession>
<evidence type="ECO:0000313" key="1">
    <source>
        <dbReference type="EMBL" id="MBS4193588.1"/>
    </source>
</evidence>
<dbReference type="Pfam" id="PF13170">
    <property type="entry name" value="DUF4003"/>
    <property type="match status" value="1"/>
</dbReference>
<dbReference type="AlphaFoldDB" id="A0A942TBF6"/>
<gene>
    <name evidence="1" type="ORF">KHA97_00710</name>
</gene>
<dbReference type="RefSeq" id="WP_213122888.1">
    <property type="nucleotide sequence ID" value="NZ_JAGYPG010000001.1"/>
</dbReference>
<organism evidence="1 2">
    <name type="scientific">Lederbergia citri</name>
    <dbReference type="NCBI Taxonomy" id="2833580"/>
    <lineage>
        <taxon>Bacteria</taxon>
        <taxon>Bacillati</taxon>
        <taxon>Bacillota</taxon>
        <taxon>Bacilli</taxon>
        <taxon>Bacillales</taxon>
        <taxon>Bacillaceae</taxon>
        <taxon>Lederbergia</taxon>
    </lineage>
</organism>
<protein>
    <submittedName>
        <fullName evidence="1">DUF4003 domain-containing protein</fullName>
    </submittedName>
</protein>
<evidence type="ECO:0000313" key="2">
    <source>
        <dbReference type="Proteomes" id="UP000681414"/>
    </source>
</evidence>